<dbReference type="PROSITE" id="PS01124">
    <property type="entry name" value="HTH_ARAC_FAMILY_2"/>
    <property type="match status" value="1"/>
</dbReference>
<gene>
    <name evidence="5" type="ORF">PBV87_21630</name>
</gene>
<dbReference type="PANTHER" id="PTHR43280">
    <property type="entry name" value="ARAC-FAMILY TRANSCRIPTIONAL REGULATOR"/>
    <property type="match status" value="1"/>
</dbReference>
<evidence type="ECO:0000256" key="2">
    <source>
        <dbReference type="ARBA" id="ARBA00023125"/>
    </source>
</evidence>
<dbReference type="Pfam" id="PF12833">
    <property type="entry name" value="HTH_18"/>
    <property type="match status" value="1"/>
</dbReference>
<keyword evidence="2" id="KW-0238">DNA-binding</keyword>
<dbReference type="GO" id="GO:0043565">
    <property type="term" value="F:sequence-specific DNA binding"/>
    <property type="evidence" value="ECO:0007669"/>
    <property type="project" value="InterPro"/>
</dbReference>
<evidence type="ECO:0000313" key="6">
    <source>
        <dbReference type="Proteomes" id="UP001169242"/>
    </source>
</evidence>
<keyword evidence="3" id="KW-0804">Transcription</keyword>
<dbReference type="Gene3D" id="2.60.120.280">
    <property type="entry name" value="Regulatory protein AraC"/>
    <property type="match status" value="1"/>
</dbReference>
<feature type="domain" description="HTH araC/xylS-type" evidence="4">
    <location>
        <begin position="159"/>
        <end position="257"/>
    </location>
</feature>
<accession>A0AA42DS47</accession>
<dbReference type="SMART" id="SM00342">
    <property type="entry name" value="HTH_ARAC"/>
    <property type="match status" value="1"/>
</dbReference>
<dbReference type="InterPro" id="IPR037923">
    <property type="entry name" value="HTH-like"/>
</dbReference>
<organism evidence="5 6">
    <name type="scientific">Holtiella tumoricola</name>
    <dbReference type="NCBI Taxonomy" id="3018743"/>
    <lineage>
        <taxon>Bacteria</taxon>
        <taxon>Bacillati</taxon>
        <taxon>Bacillota</taxon>
        <taxon>Clostridia</taxon>
        <taxon>Lachnospirales</taxon>
        <taxon>Cellulosilyticaceae</taxon>
        <taxon>Holtiella</taxon>
    </lineage>
</organism>
<dbReference type="Gene3D" id="1.10.10.60">
    <property type="entry name" value="Homeodomain-like"/>
    <property type="match status" value="2"/>
</dbReference>
<dbReference type="InterPro" id="IPR003313">
    <property type="entry name" value="AraC-bd"/>
</dbReference>
<evidence type="ECO:0000256" key="1">
    <source>
        <dbReference type="ARBA" id="ARBA00023015"/>
    </source>
</evidence>
<dbReference type="InterPro" id="IPR018060">
    <property type="entry name" value="HTH_AraC"/>
</dbReference>
<evidence type="ECO:0000259" key="4">
    <source>
        <dbReference type="PROSITE" id="PS01124"/>
    </source>
</evidence>
<keyword evidence="6" id="KW-1185">Reference proteome</keyword>
<dbReference type="Proteomes" id="UP001169242">
    <property type="component" value="Unassembled WGS sequence"/>
</dbReference>
<dbReference type="AlphaFoldDB" id="A0AA42DS47"/>
<evidence type="ECO:0000256" key="3">
    <source>
        <dbReference type="ARBA" id="ARBA00023163"/>
    </source>
</evidence>
<reference evidence="5" key="1">
    <citation type="journal article" date="2023" name="Int. J. Syst. Evol. Microbiol.">
        <title>&lt;i&gt;Holtiella tumoricola&lt;/i&gt; gen. nov. sp. nov., isolated from a human clinical sample.</title>
        <authorList>
            <person name="Allen-Vercoe E."/>
            <person name="Daigneault M.C."/>
            <person name="Vancuren S.J."/>
            <person name="Cochrane K."/>
            <person name="O'Neal L.L."/>
            <person name="Sankaranarayanan K."/>
            <person name="Lawson P.A."/>
        </authorList>
    </citation>
    <scope>NUCLEOTIDE SEQUENCE</scope>
    <source>
        <strain evidence="5">CC70A</strain>
    </source>
</reference>
<dbReference type="RefSeq" id="WP_271013721.1">
    <property type="nucleotide sequence ID" value="NZ_JAQIFT010000069.1"/>
</dbReference>
<dbReference type="InterPro" id="IPR009057">
    <property type="entry name" value="Homeodomain-like_sf"/>
</dbReference>
<dbReference type="PANTHER" id="PTHR43280:SF2">
    <property type="entry name" value="HTH-TYPE TRANSCRIPTIONAL REGULATOR EXSA"/>
    <property type="match status" value="1"/>
</dbReference>
<keyword evidence="1" id="KW-0805">Transcription regulation</keyword>
<dbReference type="SUPFAM" id="SSF51215">
    <property type="entry name" value="Regulatory protein AraC"/>
    <property type="match status" value="1"/>
</dbReference>
<name>A0AA42DS47_9FIRM</name>
<dbReference type="SUPFAM" id="SSF46689">
    <property type="entry name" value="Homeodomain-like"/>
    <property type="match status" value="2"/>
</dbReference>
<dbReference type="GO" id="GO:0003700">
    <property type="term" value="F:DNA-binding transcription factor activity"/>
    <property type="evidence" value="ECO:0007669"/>
    <property type="project" value="InterPro"/>
</dbReference>
<dbReference type="Pfam" id="PF02311">
    <property type="entry name" value="AraC_binding"/>
    <property type="match status" value="1"/>
</dbReference>
<dbReference type="CDD" id="cd06986">
    <property type="entry name" value="cupin_MmsR-like_N"/>
    <property type="match status" value="1"/>
</dbReference>
<protein>
    <submittedName>
        <fullName evidence="5">AraC family transcriptional regulator</fullName>
    </submittedName>
</protein>
<comment type="caution">
    <text evidence="5">The sequence shown here is derived from an EMBL/GenBank/DDBJ whole genome shotgun (WGS) entry which is preliminary data.</text>
</comment>
<sequence>MLNEILLRDYPFNDLKPLICGEETCQTGHAYGPATRPYYLIHYVLSGTGTFKSPRGTYQVSSGELFIIHPFEITYYQADFKKPWHYCWIGFEMHLPAHFYLEDDVLSAPHLEHIFRDIKNCETIDAGREFYVCSKLYELLVQLTLVHTQNKDSSKSYIDKAKNYIMANYMKPITIEGLAQKLGLERSYFSNLFKKQVGQSPQAYLVDFRLTKAAELITLHGYKPSEAALCVGYNDLFNFSKMFKKKFGMPPTDYKKYITK</sequence>
<dbReference type="EMBL" id="JAQIFT010000069">
    <property type="protein sequence ID" value="MDA3734080.1"/>
    <property type="molecule type" value="Genomic_DNA"/>
</dbReference>
<proteinExistence type="predicted"/>
<evidence type="ECO:0000313" key="5">
    <source>
        <dbReference type="EMBL" id="MDA3734080.1"/>
    </source>
</evidence>